<evidence type="ECO:0000313" key="3">
    <source>
        <dbReference type="Proteomes" id="UP000593576"/>
    </source>
</evidence>
<proteinExistence type="predicted"/>
<evidence type="ECO:0000313" key="2">
    <source>
        <dbReference type="EMBL" id="MBA0869116.1"/>
    </source>
</evidence>
<dbReference type="OrthoDB" id="980304at2759"/>
<evidence type="ECO:0000256" key="1">
    <source>
        <dbReference type="SAM" id="MobiDB-lite"/>
    </source>
</evidence>
<name>A0A7J9MEB3_GOSSC</name>
<feature type="non-terminal residue" evidence="2">
    <location>
        <position position="141"/>
    </location>
</feature>
<dbReference type="EMBL" id="JABFAF010000010">
    <property type="protein sequence ID" value="MBA0869116.1"/>
    <property type="molecule type" value="Genomic_DNA"/>
</dbReference>
<protein>
    <submittedName>
        <fullName evidence="2">Uncharacterized protein</fullName>
    </submittedName>
</protein>
<organism evidence="2 3">
    <name type="scientific">Gossypium schwendimanii</name>
    <name type="common">Cotton</name>
    <dbReference type="NCBI Taxonomy" id="34291"/>
    <lineage>
        <taxon>Eukaryota</taxon>
        <taxon>Viridiplantae</taxon>
        <taxon>Streptophyta</taxon>
        <taxon>Embryophyta</taxon>
        <taxon>Tracheophyta</taxon>
        <taxon>Spermatophyta</taxon>
        <taxon>Magnoliopsida</taxon>
        <taxon>eudicotyledons</taxon>
        <taxon>Gunneridae</taxon>
        <taxon>Pentapetalae</taxon>
        <taxon>rosids</taxon>
        <taxon>malvids</taxon>
        <taxon>Malvales</taxon>
        <taxon>Malvaceae</taxon>
        <taxon>Malvoideae</taxon>
        <taxon>Gossypium</taxon>
    </lineage>
</organism>
<keyword evidence="3" id="KW-1185">Reference proteome</keyword>
<accession>A0A7J9MEB3</accession>
<dbReference type="Proteomes" id="UP000593576">
    <property type="component" value="Unassembled WGS sequence"/>
</dbReference>
<reference evidence="2 3" key="1">
    <citation type="journal article" date="2019" name="Genome Biol. Evol.">
        <title>Insights into the evolution of the New World diploid cottons (Gossypium, subgenus Houzingenia) based on genome sequencing.</title>
        <authorList>
            <person name="Grover C.E."/>
            <person name="Arick M.A. 2nd"/>
            <person name="Thrash A."/>
            <person name="Conover J.L."/>
            <person name="Sanders W.S."/>
            <person name="Peterson D.G."/>
            <person name="Frelichowski J.E."/>
            <person name="Scheffler J.A."/>
            <person name="Scheffler B.E."/>
            <person name="Wendel J.F."/>
        </authorList>
    </citation>
    <scope>NUCLEOTIDE SEQUENCE [LARGE SCALE GENOMIC DNA]</scope>
    <source>
        <strain evidence="2">1</strain>
        <tissue evidence="2">Leaf</tissue>
    </source>
</reference>
<feature type="region of interest" description="Disordered" evidence="1">
    <location>
        <begin position="62"/>
        <end position="87"/>
    </location>
</feature>
<gene>
    <name evidence="2" type="ORF">Goshw_023342</name>
</gene>
<comment type="caution">
    <text evidence="2">The sequence shown here is derived from an EMBL/GenBank/DDBJ whole genome shotgun (WGS) entry which is preliminary data.</text>
</comment>
<dbReference type="AlphaFoldDB" id="A0A7J9MEB3"/>
<sequence>HGVKDCTEIPSGDRVKAKDDLPYSLALKAESSIIGKESLLFGSLMKRTMKQYYYTGMEATSRDKGFSPDSTKQIHRTAKEEESDDIEPYSSVKDIAKRVKSDSGYSEVLTIIEPLWPISKDDLDSSQIISATAKWQADRKQ</sequence>